<keyword evidence="6 15" id="KW-0812">Transmembrane</keyword>
<dbReference type="GO" id="GO:0045179">
    <property type="term" value="C:apical cortex"/>
    <property type="evidence" value="ECO:0007669"/>
    <property type="project" value="UniProtKB-ARBA"/>
</dbReference>
<comment type="subcellular location">
    <subcellularLocation>
        <location evidence="1 15">Membrane</location>
        <topology evidence="1 15">Single-pass type I membrane protein</topology>
    </subcellularLocation>
    <subcellularLocation>
        <location evidence="2">Secreted</location>
    </subcellularLocation>
</comment>
<dbReference type="FunFam" id="2.10.25.10:FF:000309">
    <property type="entry name" value="Uncharacterized protein, isoform A"/>
    <property type="match status" value="1"/>
</dbReference>
<keyword evidence="4" id="KW-0964">Secreted</keyword>
<dbReference type="GO" id="GO:0042063">
    <property type="term" value="P:gliogenesis"/>
    <property type="evidence" value="ECO:0007669"/>
    <property type="project" value="UniProtKB-ARBA"/>
</dbReference>
<evidence type="ECO:0000256" key="9">
    <source>
        <dbReference type="ARBA" id="ARBA00022989"/>
    </source>
</evidence>
<feature type="disulfide bond" evidence="13">
    <location>
        <begin position="377"/>
        <end position="386"/>
    </location>
</feature>
<dbReference type="FunFam" id="2.10.25.10:FF:000004">
    <property type="entry name" value="Neurogenic locus notch 1"/>
    <property type="match status" value="1"/>
</dbReference>
<feature type="disulfide bond" evidence="13">
    <location>
        <begin position="416"/>
        <end position="425"/>
    </location>
</feature>
<dbReference type="PROSITE" id="PS01187">
    <property type="entry name" value="EGF_CA"/>
    <property type="match status" value="2"/>
</dbReference>
<dbReference type="SUPFAM" id="SSF57196">
    <property type="entry name" value="EGF/Laminin"/>
    <property type="match status" value="4"/>
</dbReference>
<evidence type="ECO:0000256" key="14">
    <source>
        <dbReference type="PROSITE-ProRule" id="PRU00377"/>
    </source>
</evidence>
<feature type="disulfide bond" evidence="14">
    <location>
        <begin position="168"/>
        <end position="180"/>
    </location>
</feature>
<dbReference type="PROSITE" id="PS51051">
    <property type="entry name" value="DSL"/>
    <property type="match status" value="1"/>
</dbReference>
<dbReference type="InterPro" id="IPR011651">
    <property type="entry name" value="Notch_ligand_N"/>
</dbReference>
<feature type="chain" id="PRO_5005487951" description="Delta-like protein" evidence="18">
    <location>
        <begin position="25"/>
        <end position="781"/>
    </location>
</feature>
<keyword evidence="10 15" id="KW-0472">Membrane</keyword>
<name>A0A0K2TPB3_LEPSM</name>
<evidence type="ECO:0000313" key="21">
    <source>
        <dbReference type="EMBL" id="CDW27256.1"/>
    </source>
</evidence>
<dbReference type="FunFam" id="2.10.25.10:FF:000018">
    <property type="entry name" value="Delta-like 1"/>
    <property type="match status" value="1"/>
</dbReference>
<dbReference type="FunFam" id="2.10.25.10:FF:000045">
    <property type="entry name" value="Slit guidance ligand 2"/>
    <property type="match status" value="1"/>
</dbReference>
<evidence type="ECO:0000256" key="1">
    <source>
        <dbReference type="ARBA" id="ARBA00004479"/>
    </source>
</evidence>
<dbReference type="GO" id="GO:0030718">
    <property type="term" value="P:germ-line stem cell population maintenance"/>
    <property type="evidence" value="ECO:0007669"/>
    <property type="project" value="UniProtKB-ARBA"/>
</dbReference>
<feature type="domain" description="EGF-like" evidence="19">
    <location>
        <begin position="205"/>
        <end position="238"/>
    </location>
</feature>
<evidence type="ECO:0000256" key="8">
    <source>
        <dbReference type="ARBA" id="ARBA00022737"/>
    </source>
</evidence>
<dbReference type="GO" id="GO:0016020">
    <property type="term" value="C:membrane"/>
    <property type="evidence" value="ECO:0007669"/>
    <property type="project" value="UniProtKB-SubCell"/>
</dbReference>
<evidence type="ECO:0000256" key="16">
    <source>
        <dbReference type="SAM" id="MobiDB-lite"/>
    </source>
</evidence>
<dbReference type="CDD" id="cd00054">
    <property type="entry name" value="EGF_CA"/>
    <property type="match status" value="7"/>
</dbReference>
<feature type="disulfide bond" evidence="13">
    <location>
        <begin position="454"/>
        <end position="463"/>
    </location>
</feature>
<feature type="domain" description="EGF-like" evidence="19">
    <location>
        <begin position="312"/>
        <end position="349"/>
    </location>
</feature>
<dbReference type="OrthoDB" id="283575at2759"/>
<evidence type="ECO:0000256" key="4">
    <source>
        <dbReference type="ARBA" id="ARBA00022525"/>
    </source>
</evidence>
<dbReference type="Gene3D" id="2.10.25.10">
    <property type="entry name" value="Laminin"/>
    <property type="match status" value="8"/>
</dbReference>
<feature type="disulfide bond" evidence="13">
    <location>
        <begin position="299"/>
        <end position="308"/>
    </location>
</feature>
<dbReference type="GO" id="GO:0005509">
    <property type="term" value="F:calcium ion binding"/>
    <property type="evidence" value="ECO:0007669"/>
    <property type="project" value="InterPro"/>
</dbReference>
<dbReference type="GO" id="GO:0005576">
    <property type="term" value="C:extracellular region"/>
    <property type="evidence" value="ECO:0007669"/>
    <property type="project" value="UniProtKB-SubCell"/>
</dbReference>
<dbReference type="Pfam" id="PF21700">
    <property type="entry name" value="EGF_DL_JAG"/>
    <property type="match status" value="1"/>
</dbReference>
<dbReference type="KEGG" id="lsm:121125298"/>
<dbReference type="PANTHER" id="PTHR24033">
    <property type="entry name" value="EGF-LIKE DOMAIN-CONTAINING PROTEIN"/>
    <property type="match status" value="1"/>
</dbReference>
<dbReference type="PROSITE" id="PS50026">
    <property type="entry name" value="EGF_3"/>
    <property type="match status" value="8"/>
</dbReference>
<dbReference type="FunFam" id="2.10.25.140:FF:000001">
    <property type="entry name" value="Delta-like protein"/>
    <property type="match status" value="1"/>
</dbReference>
<dbReference type="PROSITE" id="PS00010">
    <property type="entry name" value="ASX_HYDROXYL"/>
    <property type="match status" value="4"/>
</dbReference>
<dbReference type="Pfam" id="PF07657">
    <property type="entry name" value="MNNL"/>
    <property type="match status" value="1"/>
</dbReference>
<evidence type="ECO:0000259" key="19">
    <source>
        <dbReference type="PROSITE" id="PS50026"/>
    </source>
</evidence>
<dbReference type="FunFam" id="2.10.25.10:FF:000066">
    <property type="entry name" value="FAT atypical cadherin 4"/>
    <property type="match status" value="1"/>
</dbReference>
<accession>A0A0K2TPB3</accession>
<sequence>MKNMITNQSPIVFVLIFFTLQTLASHRPSQSIFELRLKNLIGAPDASPTKFRVCLKHFQQRIDPNDECTFGEQFTPALRQRSGGELHRMISFPLDFKWPGTFSLIIEAYHQNNKSSDSLISRVATQQWLQASSNWTQGQHSQNYTRLDYEYRVLCSSHYYGNDCDTLCRPRDDTFGHYICGSQGEKICLPGWEKDPSEPEWDYCTKAICLQGCHSEHGECSSPNECKCRTGWTGPLCDQCVRYPGCEHGYCNKPHECICYDGWGGLFCKNDLNYCTNHEPCRNGATCYNTGQGSYTCNCPPGFTGINCETRITNECSHQPCLNGGTCQGKGSSNYTCVCPVGFHGDHCEKRAQTCHDSPCQNNGACTNGPQGYICGCPHGFSGINCEIKLDACRADAPCLNNGKCIPVGEFYRCECPLGFTGPNCEENVDDCSSSPCRNSGTCIDLISDFKCYCPPGFTGLQCEINVNDCRRHPCFNGGTCRDGVNDFICTCPHGFTGRDCSIEINECLPNPCMNDGFCVDRMDDFRCHCPRGYSGKTCNILPDGTVLASPRSQDDDDSSHKALIGALSGIVPTIVIIGVLVVLCQKRRNRRDSEQIRVNADAARENELNSVNSYKKSKMLDDHMIVNSLDFPKQKRINTNIADEESFSAKDGSIVYKQMMRDDNKRLNSEYKKGGCSSENLLGYNESNNRMRENPLSSKFDRSTSTLCSGASSSNNSSSDTSSNKAKEYGLPTAASISAAASVVSTSSSTPSSVYVINERNNKPTSYIRGISEDLLATEV</sequence>
<evidence type="ECO:0000256" key="3">
    <source>
        <dbReference type="ARBA" id="ARBA00022473"/>
    </source>
</evidence>
<feature type="disulfide bond" evidence="13">
    <location>
        <begin position="228"/>
        <end position="237"/>
    </location>
</feature>
<feature type="disulfide bond" evidence="13">
    <location>
        <begin position="339"/>
        <end position="348"/>
    </location>
</feature>
<evidence type="ECO:0000256" key="13">
    <source>
        <dbReference type="PROSITE-ProRule" id="PRU00076"/>
    </source>
</evidence>
<feature type="domain" description="EGF-like" evidence="19">
    <location>
        <begin position="466"/>
        <end position="502"/>
    </location>
</feature>
<dbReference type="InterPro" id="IPR000742">
    <property type="entry name" value="EGF"/>
</dbReference>
<dbReference type="FunFam" id="2.10.25.10:FF:000064">
    <property type="entry name" value="Delta-like protein"/>
    <property type="match status" value="1"/>
</dbReference>
<evidence type="ECO:0000256" key="6">
    <source>
        <dbReference type="ARBA" id="ARBA00022692"/>
    </source>
</evidence>
<dbReference type="InterPro" id="IPR001881">
    <property type="entry name" value="EGF-like_Ca-bd_dom"/>
</dbReference>
<evidence type="ECO:0000256" key="11">
    <source>
        <dbReference type="ARBA" id="ARBA00023157"/>
    </source>
</evidence>
<keyword evidence="11 13" id="KW-1015">Disulfide bond</keyword>
<dbReference type="InterPro" id="IPR000152">
    <property type="entry name" value="EGF-type_Asp/Asn_hydroxyl_site"/>
</dbReference>
<dbReference type="AlphaFoldDB" id="A0A0K2TPB3"/>
<comment type="caution">
    <text evidence="13">Lacks conserved residue(s) required for the propagation of feature annotation.</text>
</comment>
<dbReference type="GO" id="GO:0016330">
    <property type="term" value="P:second mitotic wave involved in compound eye morphogenesis"/>
    <property type="evidence" value="ECO:0007669"/>
    <property type="project" value="UniProtKB-ARBA"/>
</dbReference>
<evidence type="ECO:0000256" key="12">
    <source>
        <dbReference type="ARBA" id="ARBA00023180"/>
    </source>
</evidence>
<dbReference type="SMART" id="SM00179">
    <property type="entry name" value="EGF_CA"/>
    <property type="match status" value="7"/>
</dbReference>
<dbReference type="Pfam" id="PF00008">
    <property type="entry name" value="EGF"/>
    <property type="match status" value="7"/>
</dbReference>
<keyword evidence="7 15" id="KW-0732">Signal</keyword>
<dbReference type="SMART" id="SM00051">
    <property type="entry name" value="DSL"/>
    <property type="match status" value="1"/>
</dbReference>
<feature type="disulfide bond" evidence="13">
    <location>
        <begin position="530"/>
        <end position="539"/>
    </location>
</feature>
<dbReference type="FunFam" id="2.10.25.10:FF:000185">
    <property type="entry name" value="basement membrane-specific heparan sulfate proteoglycan core protein-like"/>
    <property type="match status" value="1"/>
</dbReference>
<keyword evidence="5 13" id="KW-0245">EGF-like domain</keyword>
<feature type="domain" description="DSL" evidence="20">
    <location>
        <begin position="153"/>
        <end position="197"/>
    </location>
</feature>
<evidence type="ECO:0000256" key="15">
    <source>
        <dbReference type="RuleBase" id="RU280815"/>
    </source>
</evidence>
<feature type="disulfide bond" evidence="14">
    <location>
        <begin position="155"/>
        <end position="164"/>
    </location>
</feature>
<dbReference type="SMART" id="SM00181">
    <property type="entry name" value="EGF"/>
    <property type="match status" value="9"/>
</dbReference>
<dbReference type="PANTHER" id="PTHR24033:SF231">
    <property type="entry name" value="MULTIPLE EPIDERMAL GROWTH FACTOR-LIKE DOMAINS PROTEIN 8"/>
    <property type="match status" value="1"/>
</dbReference>
<dbReference type="SUPFAM" id="SSF57184">
    <property type="entry name" value="Growth factor receptor domain"/>
    <property type="match status" value="1"/>
</dbReference>
<feature type="signal peptide" evidence="18">
    <location>
        <begin position="1"/>
        <end position="24"/>
    </location>
</feature>
<dbReference type="RefSeq" id="XP_040576398.1">
    <property type="nucleotide sequence ID" value="XM_040720464.2"/>
</dbReference>
<dbReference type="InterPro" id="IPR001774">
    <property type="entry name" value="DSL"/>
</dbReference>
<feature type="domain" description="EGF-like" evidence="19">
    <location>
        <begin position="428"/>
        <end position="464"/>
    </location>
</feature>
<evidence type="ECO:0000256" key="5">
    <source>
        <dbReference type="ARBA" id="ARBA00022536"/>
    </source>
</evidence>
<dbReference type="InterPro" id="IPR009030">
    <property type="entry name" value="Growth_fac_rcpt_cys_sf"/>
</dbReference>
<evidence type="ECO:0000256" key="7">
    <source>
        <dbReference type="ARBA" id="ARBA00022729"/>
    </source>
</evidence>
<dbReference type="InterPro" id="IPR051830">
    <property type="entry name" value="NOTCH_homolog"/>
</dbReference>
<feature type="region of interest" description="Disordered" evidence="16">
    <location>
        <begin position="679"/>
        <end position="728"/>
    </location>
</feature>
<feature type="compositionally biased region" description="Low complexity" evidence="16">
    <location>
        <begin position="704"/>
        <end position="725"/>
    </location>
</feature>
<dbReference type="GO" id="GO:0007219">
    <property type="term" value="P:Notch signaling pathway"/>
    <property type="evidence" value="ECO:0007669"/>
    <property type="project" value="InterPro"/>
</dbReference>
<dbReference type="EMBL" id="HACA01009895">
    <property type="protein sequence ID" value="CDW27256.1"/>
    <property type="molecule type" value="Transcribed_RNA"/>
</dbReference>
<protein>
    <recommendedName>
        <fullName evidence="15">Delta-like protein</fullName>
    </recommendedName>
</protein>
<keyword evidence="8 15" id="KW-0677">Repeat</keyword>
<dbReference type="Pfam" id="PF01414">
    <property type="entry name" value="DSL"/>
    <property type="match status" value="1"/>
</dbReference>
<feature type="domain" description="EGF-like" evidence="19">
    <location>
        <begin position="504"/>
        <end position="540"/>
    </location>
</feature>
<keyword evidence="3 15" id="KW-0217">Developmental protein</keyword>
<dbReference type="Gene3D" id="2.60.40.3510">
    <property type="match status" value="1"/>
</dbReference>
<organism evidence="21">
    <name type="scientific">Lepeophtheirus salmonis</name>
    <name type="common">Salmon louse</name>
    <name type="synonym">Caligus salmonis</name>
    <dbReference type="NCBI Taxonomy" id="72036"/>
    <lineage>
        <taxon>Eukaryota</taxon>
        <taxon>Metazoa</taxon>
        <taxon>Ecdysozoa</taxon>
        <taxon>Arthropoda</taxon>
        <taxon>Crustacea</taxon>
        <taxon>Multicrustacea</taxon>
        <taxon>Hexanauplia</taxon>
        <taxon>Copepoda</taxon>
        <taxon>Siphonostomatoida</taxon>
        <taxon>Caligidae</taxon>
        <taxon>Lepeophtheirus</taxon>
    </lineage>
</organism>
<comment type="function">
    <text evidence="15">Putative Notch ligand involved in the mediation of Notch signaling.</text>
</comment>
<evidence type="ECO:0000256" key="10">
    <source>
        <dbReference type="ARBA" id="ARBA00023136"/>
    </source>
</evidence>
<feature type="domain" description="EGF-like" evidence="19">
    <location>
        <begin position="351"/>
        <end position="387"/>
    </location>
</feature>
<keyword evidence="12" id="KW-0325">Glycoprotein</keyword>
<feature type="transmembrane region" description="Helical" evidence="17">
    <location>
        <begin position="563"/>
        <end position="584"/>
    </location>
</feature>
<evidence type="ECO:0000256" key="2">
    <source>
        <dbReference type="ARBA" id="ARBA00004613"/>
    </source>
</evidence>
<dbReference type="GO" id="GO:0009986">
    <property type="term" value="C:cell surface"/>
    <property type="evidence" value="ECO:0007669"/>
    <property type="project" value="UniProtKB-ARBA"/>
</dbReference>
<evidence type="ECO:0000256" key="17">
    <source>
        <dbReference type="SAM" id="Phobius"/>
    </source>
</evidence>
<feature type="domain" description="EGF-like" evidence="19">
    <location>
        <begin position="389"/>
        <end position="426"/>
    </location>
</feature>
<evidence type="ECO:0000256" key="18">
    <source>
        <dbReference type="SAM" id="SignalP"/>
    </source>
</evidence>
<reference evidence="21" key="1">
    <citation type="submission" date="2014-05" db="EMBL/GenBank/DDBJ databases">
        <authorList>
            <person name="Chronopoulou M."/>
        </authorList>
    </citation>
    <scope>NUCLEOTIDE SEQUENCE</scope>
    <source>
        <tissue evidence="21">Whole organism</tissue>
    </source>
</reference>
<dbReference type="FunFam" id="2.10.25.10:FF:000321">
    <property type="entry name" value="Protein delta homolog 1"/>
    <property type="match status" value="1"/>
</dbReference>
<dbReference type="GO" id="GO:0043208">
    <property type="term" value="F:glycosphingolipid binding"/>
    <property type="evidence" value="ECO:0007669"/>
    <property type="project" value="UniProtKB-ARBA"/>
</dbReference>
<dbReference type="GeneID" id="121125298"/>
<feature type="compositionally biased region" description="Polar residues" evidence="16">
    <location>
        <begin position="679"/>
        <end position="689"/>
    </location>
</feature>
<keyword evidence="9 15" id="KW-1133">Transmembrane helix</keyword>
<dbReference type="PRINTS" id="PR00010">
    <property type="entry name" value="EGFBLOOD"/>
</dbReference>
<feature type="domain" description="EGF-like" evidence="19">
    <location>
        <begin position="271"/>
        <end position="309"/>
    </location>
</feature>
<feature type="disulfide bond" evidence="13">
    <location>
        <begin position="492"/>
        <end position="501"/>
    </location>
</feature>
<dbReference type="GO" id="GO:0046331">
    <property type="term" value="P:lateral inhibition"/>
    <property type="evidence" value="ECO:0007669"/>
    <property type="project" value="UniProtKB-ARBA"/>
</dbReference>
<evidence type="ECO:0000259" key="20">
    <source>
        <dbReference type="PROSITE" id="PS51051"/>
    </source>
</evidence>
<dbReference type="Gene3D" id="2.10.25.140">
    <property type="match status" value="1"/>
</dbReference>
<dbReference type="InterPro" id="IPR018097">
    <property type="entry name" value="EGF_Ca-bd_CS"/>
</dbReference>
<dbReference type="PROSITE" id="PS01186">
    <property type="entry name" value="EGF_2"/>
    <property type="match status" value="7"/>
</dbReference>
<dbReference type="PROSITE" id="PS00022">
    <property type="entry name" value="EGF_1"/>
    <property type="match status" value="8"/>
</dbReference>
<dbReference type="GO" id="GO:0048018">
    <property type="term" value="F:receptor ligand activity"/>
    <property type="evidence" value="ECO:0007669"/>
    <property type="project" value="UniProtKB-ARBA"/>
</dbReference>
<proteinExistence type="predicted"/>